<sequence>MTVDYPPLSLAEKVATDIGRQILAGALKPGDKLPSLREYARLNGYSKNTVIAAFDLLSERALVEPHHGKGFYVREMAGLGERDTDEDPPAYNQAIDTIWLMRQQAVREPGRAHLGEGFPPVEWLMDMRVDRFHRHIVRSGVANLFRYGNRYGHLPLRQHLVRRLAGYGIEVGPRQVVTTFGANHALDIIIRCHVRPGDTVLVEEPGYHPLYGKLRLQGANLVAVPRRADGPDLAVLESILQRNKVRLFFMQSVAHNPTGTDISADVAQRLAKLAAAHDLLVVDNDAMADFKANATPRVSAMAQLKNVIYVGSFSKSVSASLRVGFIAGDKAHVEELADIKLLLHLGGSEYAERVLEAMLRGGNFLRHVKRLQDRARAATTRGLEVLHGMGATVFAEPAQSLYLWARFANITDTHQLTTRLLSRGVVLAPGALFQLDPERVSPWTRLNVAYLNEPVFVDSLNQELDRAAGTASPLARPGLFTPPEWGR</sequence>
<dbReference type="InterPro" id="IPR036390">
    <property type="entry name" value="WH_DNA-bd_sf"/>
</dbReference>
<gene>
    <name evidence="7" type="ORF">VA603_18410</name>
</gene>
<dbReference type="InterPro" id="IPR015422">
    <property type="entry name" value="PyrdxlP-dep_Trfase_small"/>
</dbReference>
<dbReference type="Gene3D" id="1.10.10.10">
    <property type="entry name" value="Winged helix-like DNA-binding domain superfamily/Winged helix DNA-binding domain"/>
    <property type="match status" value="1"/>
</dbReference>
<dbReference type="InterPro" id="IPR015424">
    <property type="entry name" value="PyrdxlP-dep_Trfase"/>
</dbReference>
<dbReference type="PANTHER" id="PTHR46577:SF2">
    <property type="entry name" value="TRANSCRIPTIONAL REGULATORY PROTEIN"/>
    <property type="match status" value="1"/>
</dbReference>
<comment type="caution">
    <text evidence="7">The sequence shown here is derived from an EMBL/GenBank/DDBJ whole genome shotgun (WGS) entry which is preliminary data.</text>
</comment>
<dbReference type="InterPro" id="IPR051446">
    <property type="entry name" value="HTH_trans_reg/aminotransferase"/>
</dbReference>
<keyword evidence="5" id="KW-0804">Transcription</keyword>
<dbReference type="SUPFAM" id="SSF46785">
    <property type="entry name" value="Winged helix' DNA-binding domain"/>
    <property type="match status" value="1"/>
</dbReference>
<evidence type="ECO:0000256" key="3">
    <source>
        <dbReference type="ARBA" id="ARBA00023015"/>
    </source>
</evidence>
<keyword evidence="4" id="KW-0238">DNA-binding</keyword>
<keyword evidence="3" id="KW-0805">Transcription regulation</keyword>
<keyword evidence="7" id="KW-0808">Transferase</keyword>
<dbReference type="GO" id="GO:0008483">
    <property type="term" value="F:transaminase activity"/>
    <property type="evidence" value="ECO:0007669"/>
    <property type="project" value="UniProtKB-KW"/>
</dbReference>
<protein>
    <submittedName>
        <fullName evidence="7">PLP-dependent aminotransferase family protein</fullName>
    </submittedName>
</protein>
<dbReference type="Gene3D" id="3.40.640.10">
    <property type="entry name" value="Type I PLP-dependent aspartate aminotransferase-like (Major domain)"/>
    <property type="match status" value="1"/>
</dbReference>
<dbReference type="RefSeq" id="WP_313255181.1">
    <property type="nucleotide sequence ID" value="NZ_JAYFUH010000258.1"/>
</dbReference>
<keyword evidence="7" id="KW-0032">Aminotransferase</keyword>
<dbReference type="Pfam" id="PF00392">
    <property type="entry name" value="GntR"/>
    <property type="match status" value="1"/>
</dbReference>
<accession>A0ABU5V8F7</accession>
<dbReference type="Proteomes" id="UP001301653">
    <property type="component" value="Unassembled WGS sequence"/>
</dbReference>
<dbReference type="Gene3D" id="3.90.1150.10">
    <property type="entry name" value="Aspartate Aminotransferase, domain 1"/>
    <property type="match status" value="1"/>
</dbReference>
<name>A0ABU5V8F7_9GAMM</name>
<dbReference type="CDD" id="cd07377">
    <property type="entry name" value="WHTH_GntR"/>
    <property type="match status" value="1"/>
</dbReference>
<dbReference type="PANTHER" id="PTHR46577">
    <property type="entry name" value="HTH-TYPE TRANSCRIPTIONAL REGULATORY PROTEIN GABR"/>
    <property type="match status" value="1"/>
</dbReference>
<dbReference type="SUPFAM" id="SSF53383">
    <property type="entry name" value="PLP-dependent transferases"/>
    <property type="match status" value="1"/>
</dbReference>
<dbReference type="EMBL" id="JAYFUH010000258">
    <property type="protein sequence ID" value="MEA5669507.1"/>
    <property type="molecule type" value="Genomic_DNA"/>
</dbReference>
<evidence type="ECO:0000256" key="1">
    <source>
        <dbReference type="ARBA" id="ARBA00005384"/>
    </source>
</evidence>
<evidence type="ECO:0000256" key="2">
    <source>
        <dbReference type="ARBA" id="ARBA00022898"/>
    </source>
</evidence>
<dbReference type="InterPro" id="IPR036388">
    <property type="entry name" value="WH-like_DNA-bd_sf"/>
</dbReference>
<keyword evidence="8" id="KW-1185">Reference proteome</keyword>
<organism evidence="7 8">
    <name type="scientific">Stenotrophomonas capsici</name>
    <dbReference type="NCBI Taxonomy" id="3110230"/>
    <lineage>
        <taxon>Bacteria</taxon>
        <taxon>Pseudomonadati</taxon>
        <taxon>Pseudomonadota</taxon>
        <taxon>Gammaproteobacteria</taxon>
        <taxon>Lysobacterales</taxon>
        <taxon>Lysobacteraceae</taxon>
        <taxon>Stenotrophomonas</taxon>
    </lineage>
</organism>
<keyword evidence="2" id="KW-0663">Pyridoxal phosphate</keyword>
<evidence type="ECO:0000256" key="5">
    <source>
        <dbReference type="ARBA" id="ARBA00023163"/>
    </source>
</evidence>
<dbReference type="PROSITE" id="PS50949">
    <property type="entry name" value="HTH_GNTR"/>
    <property type="match status" value="1"/>
</dbReference>
<dbReference type="InterPro" id="IPR015421">
    <property type="entry name" value="PyrdxlP-dep_Trfase_major"/>
</dbReference>
<comment type="similarity">
    <text evidence="1">In the C-terminal section; belongs to the class-I pyridoxal-phosphate-dependent aminotransferase family.</text>
</comment>
<evidence type="ECO:0000313" key="7">
    <source>
        <dbReference type="EMBL" id="MEA5669507.1"/>
    </source>
</evidence>
<feature type="domain" description="HTH gntR-type" evidence="6">
    <location>
        <begin position="8"/>
        <end position="76"/>
    </location>
</feature>
<evidence type="ECO:0000313" key="8">
    <source>
        <dbReference type="Proteomes" id="UP001301653"/>
    </source>
</evidence>
<proteinExistence type="inferred from homology"/>
<evidence type="ECO:0000259" key="6">
    <source>
        <dbReference type="PROSITE" id="PS50949"/>
    </source>
</evidence>
<reference evidence="7 8" key="1">
    <citation type="submission" date="2023-12" db="EMBL/GenBank/DDBJ databases">
        <title>Stenotrophomonas guangdongensis sp. nov., isolated from wilted pepper plants (Capsicum annuum).</title>
        <authorList>
            <person name="Qiu M."/>
            <person name="Li Y."/>
            <person name="Liu Q."/>
            <person name="Zhang X."/>
            <person name="Huang Y."/>
            <person name="Guo R."/>
            <person name="Hu M."/>
            <person name="Zhou J."/>
            <person name="Zhou X."/>
        </authorList>
    </citation>
    <scope>NUCLEOTIDE SEQUENCE [LARGE SCALE GENOMIC DNA]</scope>
    <source>
        <strain evidence="7 8">MH1</strain>
    </source>
</reference>
<dbReference type="InterPro" id="IPR004839">
    <property type="entry name" value="Aminotransferase_I/II_large"/>
</dbReference>
<dbReference type="InterPro" id="IPR000524">
    <property type="entry name" value="Tscrpt_reg_HTH_GntR"/>
</dbReference>
<dbReference type="CDD" id="cd00609">
    <property type="entry name" value="AAT_like"/>
    <property type="match status" value="1"/>
</dbReference>
<evidence type="ECO:0000256" key="4">
    <source>
        <dbReference type="ARBA" id="ARBA00023125"/>
    </source>
</evidence>
<dbReference type="Pfam" id="PF00155">
    <property type="entry name" value="Aminotran_1_2"/>
    <property type="match status" value="1"/>
</dbReference>
<dbReference type="SMART" id="SM00345">
    <property type="entry name" value="HTH_GNTR"/>
    <property type="match status" value="1"/>
</dbReference>